<sequence length="225" mass="25092">MAGRITTAENATMLKLYGFSRVNAGARGRTRDLRVLWALEEMQLPFEIAGMDHPAHDLNTEAYRRLSPFEQIPALDDDGQVISESAAIVLHLARKCGRLMPSDATGEAQVLRWCFAAMNTVEPPLLSLMVLDWTADGSCGKHREFLVGWAHRMLGNLERWLDGRRFIATDEFTVADILMAHVLACIPDRTLTAPCPAVVAYRDRCLARPAWQRTLAAYNARVEAA</sequence>
<dbReference type="InterPro" id="IPR036249">
    <property type="entry name" value="Thioredoxin-like_sf"/>
</dbReference>
<dbReference type="Gene3D" id="1.20.1050.10">
    <property type="match status" value="1"/>
</dbReference>
<dbReference type="Pfam" id="PF13409">
    <property type="entry name" value="GST_N_2"/>
    <property type="match status" value="1"/>
</dbReference>
<protein>
    <submittedName>
        <fullName evidence="3">Glutathione S-transferase family protein</fullName>
    </submittedName>
</protein>
<evidence type="ECO:0000259" key="1">
    <source>
        <dbReference type="PROSITE" id="PS50404"/>
    </source>
</evidence>
<dbReference type="SUPFAM" id="SSF52833">
    <property type="entry name" value="Thioredoxin-like"/>
    <property type="match status" value="1"/>
</dbReference>
<dbReference type="PANTHER" id="PTHR44051">
    <property type="entry name" value="GLUTATHIONE S-TRANSFERASE-RELATED"/>
    <property type="match status" value="1"/>
</dbReference>
<comment type="caution">
    <text evidence="3">The sequence shown here is derived from an EMBL/GenBank/DDBJ whole genome shotgun (WGS) entry which is preliminary data.</text>
</comment>
<dbReference type="Proteomes" id="UP001287445">
    <property type="component" value="Unassembled WGS sequence"/>
</dbReference>
<dbReference type="EMBL" id="JAWWMZ010000014">
    <property type="protein sequence ID" value="MDX4956873.1"/>
    <property type="molecule type" value="Genomic_DNA"/>
</dbReference>
<dbReference type="SFLD" id="SFLDS00019">
    <property type="entry name" value="Glutathione_Transferase_(cytos"/>
    <property type="match status" value="1"/>
</dbReference>
<accession>A0AAJ2R4A4</accession>
<evidence type="ECO:0000313" key="4">
    <source>
        <dbReference type="Proteomes" id="UP001287445"/>
    </source>
</evidence>
<dbReference type="InterPro" id="IPR036282">
    <property type="entry name" value="Glutathione-S-Trfase_C_sf"/>
</dbReference>
<dbReference type="InterPro" id="IPR010987">
    <property type="entry name" value="Glutathione-S-Trfase_C-like"/>
</dbReference>
<dbReference type="PROSITE" id="PS50404">
    <property type="entry name" value="GST_NTER"/>
    <property type="match status" value="1"/>
</dbReference>
<gene>
    <name evidence="3" type="ORF">SGN30_25965</name>
</gene>
<dbReference type="PROSITE" id="PS50405">
    <property type="entry name" value="GST_CTER"/>
    <property type="match status" value="1"/>
</dbReference>
<dbReference type="AlphaFoldDB" id="A0AAJ2R4A4"/>
<dbReference type="Pfam" id="PF00043">
    <property type="entry name" value="GST_C"/>
    <property type="match status" value="1"/>
</dbReference>
<name>A0AAJ2R4A4_DELAC</name>
<organism evidence="3 4">
    <name type="scientific">Delftia acidovorans</name>
    <name type="common">Pseudomonas acidovorans</name>
    <name type="synonym">Comamonas acidovorans</name>
    <dbReference type="NCBI Taxonomy" id="80866"/>
    <lineage>
        <taxon>Bacteria</taxon>
        <taxon>Pseudomonadati</taxon>
        <taxon>Pseudomonadota</taxon>
        <taxon>Betaproteobacteria</taxon>
        <taxon>Burkholderiales</taxon>
        <taxon>Comamonadaceae</taxon>
        <taxon>Delftia</taxon>
    </lineage>
</organism>
<reference evidence="3" key="1">
    <citation type="submission" date="2023-11" db="EMBL/GenBank/DDBJ databases">
        <title>Identification and selenium tolerance of Delftia acidovorans R3-25.</title>
        <authorList>
            <person name="Zhang S."/>
            <person name="Liu Y."/>
            <person name="Guo Y."/>
        </authorList>
    </citation>
    <scope>NUCLEOTIDE SEQUENCE</scope>
    <source>
        <strain evidence="3">R3-25</strain>
    </source>
</reference>
<proteinExistence type="predicted"/>
<dbReference type="SFLD" id="SFLDG00358">
    <property type="entry name" value="Main_(cytGST)"/>
    <property type="match status" value="1"/>
</dbReference>
<dbReference type="CDD" id="cd03046">
    <property type="entry name" value="GST_N_GTT1_like"/>
    <property type="match status" value="1"/>
</dbReference>
<dbReference type="RefSeq" id="WP_225971012.1">
    <property type="nucleotide sequence ID" value="NZ_CANENH010000015.1"/>
</dbReference>
<feature type="domain" description="GST N-terminal" evidence="1">
    <location>
        <begin position="19"/>
        <end position="100"/>
    </location>
</feature>
<evidence type="ECO:0000259" key="2">
    <source>
        <dbReference type="PROSITE" id="PS50405"/>
    </source>
</evidence>
<dbReference type="Gene3D" id="3.40.30.10">
    <property type="entry name" value="Glutaredoxin"/>
    <property type="match status" value="1"/>
</dbReference>
<dbReference type="InterPro" id="IPR004045">
    <property type="entry name" value="Glutathione_S-Trfase_N"/>
</dbReference>
<feature type="domain" description="GST C-terminal" evidence="2">
    <location>
        <begin position="103"/>
        <end position="225"/>
    </location>
</feature>
<dbReference type="GeneID" id="24114301"/>
<evidence type="ECO:0000313" key="3">
    <source>
        <dbReference type="EMBL" id="MDX4956873.1"/>
    </source>
</evidence>
<dbReference type="SUPFAM" id="SSF47616">
    <property type="entry name" value="GST C-terminal domain-like"/>
    <property type="match status" value="1"/>
</dbReference>
<dbReference type="CDD" id="cd03207">
    <property type="entry name" value="GST_C_8"/>
    <property type="match status" value="1"/>
</dbReference>
<dbReference type="InterPro" id="IPR004046">
    <property type="entry name" value="GST_C"/>
</dbReference>
<dbReference type="PANTHER" id="PTHR44051:SF9">
    <property type="entry name" value="GLUTATHIONE S-TRANSFERASE 1"/>
    <property type="match status" value="1"/>
</dbReference>
<dbReference type="InterPro" id="IPR040079">
    <property type="entry name" value="Glutathione_S-Trfase"/>
</dbReference>